<gene>
    <name evidence="1" type="ORF">AERYTH_01700</name>
</gene>
<evidence type="ECO:0000313" key="1">
    <source>
        <dbReference type="EMBL" id="ALX03498.1"/>
    </source>
</evidence>
<reference evidence="1 2" key="1">
    <citation type="journal article" date="1991" name="Int. J. Syst. Bacteriol.">
        <title>Description of the erythromycin-producing bacterium Arthrobacter sp. strain NRRL B-3381 as Aeromicrobium erythreum gen. nov., sp. nov.</title>
        <authorList>
            <person name="Miller E.S."/>
            <person name="Woese C.R."/>
            <person name="Brenner S."/>
        </authorList>
    </citation>
    <scope>NUCLEOTIDE SEQUENCE [LARGE SCALE GENOMIC DNA]</scope>
    <source>
        <strain evidence="1 2">AR18</strain>
    </source>
</reference>
<organism evidence="1 2">
    <name type="scientific">Aeromicrobium erythreum</name>
    <dbReference type="NCBI Taxonomy" id="2041"/>
    <lineage>
        <taxon>Bacteria</taxon>
        <taxon>Bacillati</taxon>
        <taxon>Actinomycetota</taxon>
        <taxon>Actinomycetes</taxon>
        <taxon>Propionibacteriales</taxon>
        <taxon>Nocardioidaceae</taxon>
        <taxon>Aeromicrobium</taxon>
    </lineage>
</organism>
<protein>
    <submittedName>
        <fullName evidence="1">Uncharacterized protein</fullName>
    </submittedName>
</protein>
<dbReference type="KEGG" id="aer:AERYTH_01700"/>
<dbReference type="EMBL" id="CP011502">
    <property type="protein sequence ID" value="ALX03498.1"/>
    <property type="molecule type" value="Genomic_DNA"/>
</dbReference>
<dbReference type="Proteomes" id="UP000067689">
    <property type="component" value="Chromosome"/>
</dbReference>
<dbReference type="OrthoDB" id="3748389at2"/>
<dbReference type="AlphaFoldDB" id="A0A0U3SY75"/>
<dbReference type="STRING" id="2041.AERYTH_01700"/>
<name>A0A0U3SY75_9ACTN</name>
<dbReference type="RefSeq" id="WP_067853830.1">
    <property type="nucleotide sequence ID" value="NZ_CP011502.1"/>
</dbReference>
<proteinExistence type="predicted"/>
<dbReference type="PATRIC" id="fig|2041.4.peg.358"/>
<accession>A0A0U3SY75</accession>
<evidence type="ECO:0000313" key="2">
    <source>
        <dbReference type="Proteomes" id="UP000067689"/>
    </source>
</evidence>
<sequence length="65" mass="7989">MYDDRWTGVFLMQTWVRWKYVLSDLRTGAARQRRREFEELRLVGEDLARRVQEEVGPAYVVRYQH</sequence>
<keyword evidence="2" id="KW-1185">Reference proteome</keyword>